<dbReference type="InterPro" id="IPR036390">
    <property type="entry name" value="WH_DNA-bd_sf"/>
</dbReference>
<evidence type="ECO:0000256" key="4">
    <source>
        <dbReference type="ARBA" id="ARBA00023163"/>
    </source>
</evidence>
<dbReference type="GO" id="GO:0003700">
    <property type="term" value="F:DNA-binding transcription factor activity"/>
    <property type="evidence" value="ECO:0007669"/>
    <property type="project" value="InterPro"/>
</dbReference>
<dbReference type="AlphaFoldDB" id="A0A975IZ85"/>
<dbReference type="PROSITE" id="PS50931">
    <property type="entry name" value="HTH_LYSR"/>
    <property type="match status" value="1"/>
</dbReference>
<dbReference type="RefSeq" id="WP_211630793.1">
    <property type="nucleotide sequence ID" value="NZ_CP073100.1"/>
</dbReference>
<dbReference type="InterPro" id="IPR036388">
    <property type="entry name" value="WH-like_DNA-bd_sf"/>
</dbReference>
<dbReference type="InterPro" id="IPR005119">
    <property type="entry name" value="LysR_subst-bd"/>
</dbReference>
<dbReference type="KEGG" id="lamb:KBB96_17560"/>
<accession>A0A975IZ85</accession>
<protein>
    <submittedName>
        <fullName evidence="6">LysR family transcriptional regulator</fullName>
    </submittedName>
</protein>
<dbReference type="CDD" id="cd05466">
    <property type="entry name" value="PBP2_LTTR_substrate"/>
    <property type="match status" value="1"/>
</dbReference>
<name>A0A975IZ85_9BACT</name>
<reference evidence="6" key="1">
    <citation type="submission" date="2021-04" db="EMBL/GenBank/DDBJ databases">
        <title>Luteolibacter sp. 32A isolated from the skin of an Anderson's salamander (Ambystoma andersonii).</title>
        <authorList>
            <person name="Spergser J."/>
            <person name="Busse H.-J."/>
        </authorList>
    </citation>
    <scope>NUCLEOTIDE SEQUENCE</scope>
    <source>
        <strain evidence="6">32A</strain>
    </source>
</reference>
<dbReference type="InterPro" id="IPR000847">
    <property type="entry name" value="LysR_HTH_N"/>
</dbReference>
<dbReference type="Gene3D" id="1.10.10.10">
    <property type="entry name" value="Winged helix-like DNA-binding domain superfamily/Winged helix DNA-binding domain"/>
    <property type="match status" value="1"/>
</dbReference>
<dbReference type="SUPFAM" id="SSF46785">
    <property type="entry name" value="Winged helix' DNA-binding domain"/>
    <property type="match status" value="1"/>
</dbReference>
<dbReference type="PANTHER" id="PTHR30579">
    <property type="entry name" value="TRANSCRIPTIONAL REGULATOR"/>
    <property type="match status" value="1"/>
</dbReference>
<evidence type="ECO:0000256" key="2">
    <source>
        <dbReference type="ARBA" id="ARBA00023015"/>
    </source>
</evidence>
<evidence type="ECO:0000313" key="6">
    <source>
        <dbReference type="EMBL" id="QUE50653.1"/>
    </source>
</evidence>
<dbReference type="PRINTS" id="PR00039">
    <property type="entry name" value="HTHLYSR"/>
</dbReference>
<gene>
    <name evidence="6" type="ORF">KBB96_17560</name>
</gene>
<comment type="similarity">
    <text evidence="1">Belongs to the LysR transcriptional regulatory family.</text>
</comment>
<keyword evidence="2" id="KW-0805">Transcription regulation</keyword>
<organism evidence="6 7">
    <name type="scientific">Luteolibacter ambystomatis</name>
    <dbReference type="NCBI Taxonomy" id="2824561"/>
    <lineage>
        <taxon>Bacteria</taxon>
        <taxon>Pseudomonadati</taxon>
        <taxon>Verrucomicrobiota</taxon>
        <taxon>Verrucomicrobiia</taxon>
        <taxon>Verrucomicrobiales</taxon>
        <taxon>Verrucomicrobiaceae</taxon>
        <taxon>Luteolibacter</taxon>
    </lineage>
</organism>
<feature type="domain" description="HTH lysR-type" evidence="5">
    <location>
        <begin position="6"/>
        <end position="65"/>
    </location>
</feature>
<dbReference type="SUPFAM" id="SSF53850">
    <property type="entry name" value="Periplasmic binding protein-like II"/>
    <property type="match status" value="1"/>
</dbReference>
<dbReference type="EMBL" id="CP073100">
    <property type="protein sequence ID" value="QUE50653.1"/>
    <property type="molecule type" value="Genomic_DNA"/>
</dbReference>
<dbReference type="Gene3D" id="3.40.190.10">
    <property type="entry name" value="Periplasmic binding protein-like II"/>
    <property type="match status" value="2"/>
</dbReference>
<dbReference type="Pfam" id="PF00126">
    <property type="entry name" value="HTH_1"/>
    <property type="match status" value="1"/>
</dbReference>
<evidence type="ECO:0000259" key="5">
    <source>
        <dbReference type="PROSITE" id="PS50931"/>
    </source>
</evidence>
<keyword evidence="7" id="KW-1185">Reference proteome</keyword>
<dbReference type="Pfam" id="PF03466">
    <property type="entry name" value="LysR_substrate"/>
    <property type="match status" value="1"/>
</dbReference>
<evidence type="ECO:0000313" key="7">
    <source>
        <dbReference type="Proteomes" id="UP000676169"/>
    </source>
</evidence>
<dbReference type="Proteomes" id="UP000676169">
    <property type="component" value="Chromosome"/>
</dbReference>
<evidence type="ECO:0000256" key="3">
    <source>
        <dbReference type="ARBA" id="ARBA00023125"/>
    </source>
</evidence>
<dbReference type="GO" id="GO:0003677">
    <property type="term" value="F:DNA binding"/>
    <property type="evidence" value="ECO:0007669"/>
    <property type="project" value="UniProtKB-KW"/>
</dbReference>
<keyword evidence="4" id="KW-0804">Transcription</keyword>
<sequence length="291" mass="31350">MPETLPNLHHLELFYHVASSGGITAATRAMPYGIQQPAVSGQVAQLEKDLGVRLFQRRPFKLTPAGKELHDYLAPFFSALPEVCSRISGKASRRLRLAAPVTLIRDHLPAVLSSVRKVQPDLELFLTDADQGSAFEMLEREEVDLAVTELVERPPSGVRHETLISMPLVLLLPPGFTSPKSGVSGIAAALPLVRPPDFAAVSRLFSKGLDKAGIRWPASIEVNSLELVHTYVAKGFGAGLSIAAPGIRIARGVTSLELGNFPKLAIAALWRGKLNPLAELVLSGLRERAKG</sequence>
<evidence type="ECO:0000256" key="1">
    <source>
        <dbReference type="ARBA" id="ARBA00009437"/>
    </source>
</evidence>
<dbReference type="InterPro" id="IPR050176">
    <property type="entry name" value="LTTR"/>
</dbReference>
<proteinExistence type="inferred from homology"/>
<keyword evidence="3" id="KW-0238">DNA-binding</keyword>